<proteinExistence type="predicted"/>
<dbReference type="VEuPathDB" id="FungiDB:ASPVEDRAFT_620006"/>
<feature type="compositionally biased region" description="Polar residues" evidence="1">
    <location>
        <begin position="136"/>
        <end position="146"/>
    </location>
</feature>
<reference evidence="3" key="1">
    <citation type="journal article" date="2017" name="Genome Biol.">
        <title>Comparative genomics reveals high biological diversity and specific adaptations in the industrially and medically important fungal genus Aspergillus.</title>
        <authorList>
            <person name="de Vries R.P."/>
            <person name="Riley R."/>
            <person name="Wiebenga A."/>
            <person name="Aguilar-Osorio G."/>
            <person name="Amillis S."/>
            <person name="Uchima C.A."/>
            <person name="Anderluh G."/>
            <person name="Asadollahi M."/>
            <person name="Askin M."/>
            <person name="Barry K."/>
            <person name="Battaglia E."/>
            <person name="Bayram O."/>
            <person name="Benocci T."/>
            <person name="Braus-Stromeyer S.A."/>
            <person name="Caldana C."/>
            <person name="Canovas D."/>
            <person name="Cerqueira G.C."/>
            <person name="Chen F."/>
            <person name="Chen W."/>
            <person name="Choi C."/>
            <person name="Clum A."/>
            <person name="Dos Santos R.A."/>
            <person name="Damasio A.R."/>
            <person name="Diallinas G."/>
            <person name="Emri T."/>
            <person name="Fekete E."/>
            <person name="Flipphi M."/>
            <person name="Freyberg S."/>
            <person name="Gallo A."/>
            <person name="Gournas C."/>
            <person name="Habgood R."/>
            <person name="Hainaut M."/>
            <person name="Harispe M.L."/>
            <person name="Henrissat B."/>
            <person name="Hilden K.S."/>
            <person name="Hope R."/>
            <person name="Hossain A."/>
            <person name="Karabika E."/>
            <person name="Karaffa L."/>
            <person name="Karanyi Z."/>
            <person name="Krasevec N."/>
            <person name="Kuo A."/>
            <person name="Kusch H."/>
            <person name="LaButti K."/>
            <person name="Lagendijk E.L."/>
            <person name="Lapidus A."/>
            <person name="Levasseur A."/>
            <person name="Lindquist E."/>
            <person name="Lipzen A."/>
            <person name="Logrieco A.F."/>
            <person name="MacCabe A."/>
            <person name="Maekelae M.R."/>
            <person name="Malavazi I."/>
            <person name="Melin P."/>
            <person name="Meyer V."/>
            <person name="Mielnichuk N."/>
            <person name="Miskei M."/>
            <person name="Molnar A.P."/>
            <person name="Mule G."/>
            <person name="Ngan C.Y."/>
            <person name="Orejas M."/>
            <person name="Orosz E."/>
            <person name="Ouedraogo J.P."/>
            <person name="Overkamp K.M."/>
            <person name="Park H.-S."/>
            <person name="Perrone G."/>
            <person name="Piumi F."/>
            <person name="Punt P.J."/>
            <person name="Ram A.F."/>
            <person name="Ramon A."/>
            <person name="Rauscher S."/>
            <person name="Record E."/>
            <person name="Riano-Pachon D.M."/>
            <person name="Robert V."/>
            <person name="Roehrig J."/>
            <person name="Ruller R."/>
            <person name="Salamov A."/>
            <person name="Salih N.S."/>
            <person name="Samson R.A."/>
            <person name="Sandor E."/>
            <person name="Sanguinetti M."/>
            <person name="Schuetze T."/>
            <person name="Sepcic K."/>
            <person name="Shelest E."/>
            <person name="Sherlock G."/>
            <person name="Sophianopoulou V."/>
            <person name="Squina F.M."/>
            <person name="Sun H."/>
            <person name="Susca A."/>
            <person name="Todd R.B."/>
            <person name="Tsang A."/>
            <person name="Unkles S.E."/>
            <person name="van de Wiele N."/>
            <person name="van Rossen-Uffink D."/>
            <person name="Oliveira J.V."/>
            <person name="Vesth T.C."/>
            <person name="Visser J."/>
            <person name="Yu J.-H."/>
            <person name="Zhou M."/>
            <person name="Andersen M.R."/>
            <person name="Archer D.B."/>
            <person name="Baker S.E."/>
            <person name="Benoit I."/>
            <person name="Brakhage A.A."/>
            <person name="Braus G.H."/>
            <person name="Fischer R."/>
            <person name="Frisvad J.C."/>
            <person name="Goldman G.H."/>
            <person name="Houbraken J."/>
            <person name="Oakley B."/>
            <person name="Pocsi I."/>
            <person name="Scazzocchio C."/>
            <person name="Seiboth B."/>
            <person name="vanKuyk P.A."/>
            <person name="Wortman J."/>
            <person name="Dyer P.S."/>
            <person name="Grigoriev I.V."/>
        </authorList>
    </citation>
    <scope>NUCLEOTIDE SEQUENCE [LARGE SCALE GENOMIC DNA]</scope>
    <source>
        <strain evidence="3">CBS 583.65</strain>
    </source>
</reference>
<organism evidence="2 3">
    <name type="scientific">Aspergillus versicolor CBS 583.65</name>
    <dbReference type="NCBI Taxonomy" id="1036611"/>
    <lineage>
        <taxon>Eukaryota</taxon>
        <taxon>Fungi</taxon>
        <taxon>Dikarya</taxon>
        <taxon>Ascomycota</taxon>
        <taxon>Pezizomycotina</taxon>
        <taxon>Eurotiomycetes</taxon>
        <taxon>Eurotiomycetidae</taxon>
        <taxon>Eurotiales</taxon>
        <taxon>Aspergillaceae</taxon>
        <taxon>Aspergillus</taxon>
        <taxon>Aspergillus subgen. Nidulantes</taxon>
    </lineage>
</organism>
<evidence type="ECO:0000313" key="2">
    <source>
        <dbReference type="EMBL" id="OJJ01152.1"/>
    </source>
</evidence>
<accession>A0A1L9PI28</accession>
<sequence>MSEGWRLISRWASGQTQRRSRFHRSSWSEPCSEWQLQPERGVGRPRTAILEGPPRGQQWEPNSVIRFWELPFLLVAWGWNFDGSSEHASRSWRRKFVREKKTKWAIALTLPTNHLRTWWQNRHDQPAPPAHRNLSPAPTQTGQSVPRTAPRGRILEPEPPALPHCVVNLSSRQNSHHGPARRFRAHCHSCTPGLSVSERKERTRPLSLLRPVEPDCLLSAARLRCGVVREDGDTLGLDSRSRCQVIRFRRHDNRGYY</sequence>
<dbReference type="RefSeq" id="XP_040666914.1">
    <property type="nucleotide sequence ID" value="XM_040815590.1"/>
</dbReference>
<name>A0A1L9PI28_ASPVE</name>
<dbReference type="EMBL" id="KV878128">
    <property type="protein sequence ID" value="OJJ01152.1"/>
    <property type="molecule type" value="Genomic_DNA"/>
</dbReference>
<keyword evidence="3" id="KW-1185">Reference proteome</keyword>
<evidence type="ECO:0000313" key="3">
    <source>
        <dbReference type="Proteomes" id="UP000184073"/>
    </source>
</evidence>
<dbReference type="AlphaFoldDB" id="A0A1L9PI28"/>
<evidence type="ECO:0000256" key="1">
    <source>
        <dbReference type="SAM" id="MobiDB-lite"/>
    </source>
</evidence>
<feature type="region of interest" description="Disordered" evidence="1">
    <location>
        <begin position="123"/>
        <end position="150"/>
    </location>
</feature>
<gene>
    <name evidence="2" type="ORF">ASPVEDRAFT_620006</name>
</gene>
<protein>
    <submittedName>
        <fullName evidence="2">Uncharacterized protein</fullName>
    </submittedName>
</protein>
<dbReference type="GeneID" id="63731101"/>
<dbReference type="Proteomes" id="UP000184073">
    <property type="component" value="Unassembled WGS sequence"/>
</dbReference>
<dbReference type="OrthoDB" id="10629113at2759"/>